<dbReference type="KEGG" id="geo:Geob_0985"/>
<accession>B9M2G8</accession>
<dbReference type="PANTHER" id="PTHR34071:SF2">
    <property type="entry name" value="FLAVIN-NUCLEOTIDE-BINDING PROTEIN"/>
    <property type="match status" value="1"/>
</dbReference>
<gene>
    <name evidence="1" type="ordered locus">Geob_0985</name>
</gene>
<reference evidence="1 2" key="1">
    <citation type="submission" date="2009-01" db="EMBL/GenBank/DDBJ databases">
        <title>Complete sequence of Geobacter sp. FRC-32.</title>
        <authorList>
            <consortium name="US DOE Joint Genome Institute"/>
            <person name="Lucas S."/>
            <person name="Copeland A."/>
            <person name="Lapidus A."/>
            <person name="Glavina del Rio T."/>
            <person name="Dalin E."/>
            <person name="Tice H."/>
            <person name="Bruce D."/>
            <person name="Goodwin L."/>
            <person name="Pitluck S."/>
            <person name="Saunders E."/>
            <person name="Brettin T."/>
            <person name="Detter J.C."/>
            <person name="Han C."/>
            <person name="Larimer F."/>
            <person name="Land M."/>
            <person name="Hauser L."/>
            <person name="Kyrpides N."/>
            <person name="Ovchinnikova G."/>
            <person name="Kostka J."/>
            <person name="Richardson P."/>
        </authorList>
    </citation>
    <scope>NUCLEOTIDE SEQUENCE [LARGE SCALE GENOMIC DNA]</scope>
    <source>
        <strain evidence="2">DSM 22248 / JCM 15807 / FRC-32</strain>
    </source>
</reference>
<evidence type="ECO:0000313" key="1">
    <source>
        <dbReference type="EMBL" id="ACM19347.1"/>
    </source>
</evidence>
<dbReference type="Pfam" id="PF12900">
    <property type="entry name" value="Pyridox_ox_2"/>
    <property type="match status" value="1"/>
</dbReference>
<dbReference type="PANTHER" id="PTHR34071">
    <property type="entry name" value="5-NITROIMIDAZOLE ANTIBIOTICS RESISTANCE PROTEIN, NIMA-FAMILY-RELATED PROTEIN-RELATED"/>
    <property type="match status" value="1"/>
</dbReference>
<dbReference type="InterPro" id="IPR024747">
    <property type="entry name" value="Pyridox_Oxase-rel"/>
</dbReference>
<proteinExistence type="predicted"/>
<evidence type="ECO:0000313" key="2">
    <source>
        <dbReference type="Proteomes" id="UP000007721"/>
    </source>
</evidence>
<sequence>MMRRHEKEIKDQPTLRAVIQQSMVCRLGLSDGYQPYVVPLSFGYEDGYLYFHAAHEGRKIEIIRRNNSVCFEFDANTEIVENEEACDWGMRYKSVIGFGKAIFIEDIEEKRRALKIIMKQYSNRSFSFPEQSVASTTVLRVEIESMVGKQSGY</sequence>
<dbReference type="Gene3D" id="2.30.110.10">
    <property type="entry name" value="Electron Transport, Fmn-binding Protein, Chain A"/>
    <property type="match status" value="1"/>
</dbReference>
<name>B9M2G8_GEODF</name>
<protein>
    <submittedName>
        <fullName evidence="1">Flavin nucleotide-binding protein, putative</fullName>
    </submittedName>
</protein>
<dbReference type="EMBL" id="CP001390">
    <property type="protein sequence ID" value="ACM19347.1"/>
    <property type="molecule type" value="Genomic_DNA"/>
</dbReference>
<dbReference type="STRING" id="316067.Geob_0985"/>
<dbReference type="InterPro" id="IPR012349">
    <property type="entry name" value="Split_barrel_FMN-bd"/>
</dbReference>
<dbReference type="Proteomes" id="UP000007721">
    <property type="component" value="Chromosome"/>
</dbReference>
<dbReference type="HOGENOM" id="CLU_067890_1_2_7"/>
<organism evidence="1 2">
    <name type="scientific">Geotalea daltonii (strain DSM 22248 / JCM 15807 / FRC-32)</name>
    <name type="common">Geobacter daltonii</name>
    <dbReference type="NCBI Taxonomy" id="316067"/>
    <lineage>
        <taxon>Bacteria</taxon>
        <taxon>Pseudomonadati</taxon>
        <taxon>Thermodesulfobacteriota</taxon>
        <taxon>Desulfuromonadia</taxon>
        <taxon>Geobacterales</taxon>
        <taxon>Geobacteraceae</taxon>
        <taxon>Geotalea</taxon>
    </lineage>
</organism>
<dbReference type="RefSeq" id="WP_012646076.1">
    <property type="nucleotide sequence ID" value="NC_011979.1"/>
</dbReference>
<dbReference type="eggNOG" id="COG3467">
    <property type="taxonomic scope" value="Bacteria"/>
</dbReference>
<dbReference type="SUPFAM" id="SSF50475">
    <property type="entry name" value="FMN-binding split barrel"/>
    <property type="match status" value="1"/>
</dbReference>
<keyword evidence="2" id="KW-1185">Reference proteome</keyword>
<dbReference type="AlphaFoldDB" id="B9M2G8"/>